<evidence type="ECO:0000256" key="1">
    <source>
        <dbReference type="ARBA" id="ARBA00005968"/>
    </source>
</evidence>
<dbReference type="InterPro" id="IPR001102">
    <property type="entry name" value="Transglutaminase_N"/>
</dbReference>
<protein>
    <submittedName>
        <fullName evidence="4">Coagulation factor XIII A chain-like</fullName>
    </submittedName>
</protein>
<sequence length="136" mass="15175">MTPPTSTTYKGRYSEPVPIANLQDYGDDFAEFEPFDGIDEAAPRSYPGGDALTVENINMCQNINKPNHFSGAYDTQNLVVRRGQEFVVRVSFNRALVQQDDFQLEFLIGESGSGTGSCRINKSQADGTTDFWFCRN</sequence>
<dbReference type="GO" id="GO:0007399">
    <property type="term" value="P:nervous system development"/>
    <property type="evidence" value="ECO:0007669"/>
    <property type="project" value="UniProtKB-ARBA"/>
</dbReference>
<dbReference type="Pfam" id="PF00868">
    <property type="entry name" value="Transglut_N"/>
    <property type="match status" value="1"/>
</dbReference>
<name>A0A9Y4KDS2_9TELE</name>
<evidence type="ECO:0000313" key="3">
    <source>
        <dbReference type="Proteomes" id="UP000694891"/>
    </source>
</evidence>
<dbReference type="InterPro" id="IPR014756">
    <property type="entry name" value="Ig_E-set"/>
</dbReference>
<dbReference type="Gene3D" id="2.60.40.10">
    <property type="entry name" value="Immunoglobulins"/>
    <property type="match status" value="1"/>
</dbReference>
<organism evidence="3 4">
    <name type="scientific">Stegastes partitus</name>
    <name type="common">bicolor damselfish</name>
    <dbReference type="NCBI Taxonomy" id="144197"/>
    <lineage>
        <taxon>Eukaryota</taxon>
        <taxon>Metazoa</taxon>
        <taxon>Chordata</taxon>
        <taxon>Craniata</taxon>
        <taxon>Vertebrata</taxon>
        <taxon>Euteleostomi</taxon>
        <taxon>Actinopterygii</taxon>
        <taxon>Neopterygii</taxon>
        <taxon>Teleostei</taxon>
        <taxon>Neoteleostei</taxon>
        <taxon>Acanthomorphata</taxon>
        <taxon>Ovalentaria</taxon>
        <taxon>Pomacentridae</taxon>
        <taxon>Stegastes</taxon>
    </lineage>
</organism>
<dbReference type="Proteomes" id="UP000694891">
    <property type="component" value="Unplaced"/>
</dbReference>
<accession>A0A9Y4KDS2</accession>
<dbReference type="SUPFAM" id="SSF81296">
    <property type="entry name" value="E set domains"/>
    <property type="match status" value="1"/>
</dbReference>
<evidence type="ECO:0000259" key="2">
    <source>
        <dbReference type="Pfam" id="PF00868"/>
    </source>
</evidence>
<dbReference type="AlphaFoldDB" id="A0A9Y4KDS2"/>
<keyword evidence="3" id="KW-1185">Reference proteome</keyword>
<dbReference type="GeneID" id="103362740"/>
<dbReference type="RefSeq" id="XP_008287416.1">
    <property type="nucleotide sequence ID" value="XM_008289194.1"/>
</dbReference>
<evidence type="ECO:0000313" key="4">
    <source>
        <dbReference type="RefSeq" id="XP_008287416.1"/>
    </source>
</evidence>
<proteinExistence type="inferred from homology"/>
<reference evidence="4" key="1">
    <citation type="submission" date="2025-08" db="UniProtKB">
        <authorList>
            <consortium name="RefSeq"/>
        </authorList>
    </citation>
    <scope>IDENTIFICATION</scope>
</reference>
<feature type="domain" description="Transglutaminase N-terminal" evidence="2">
    <location>
        <begin position="56"/>
        <end position="114"/>
    </location>
</feature>
<comment type="similarity">
    <text evidence="1">Belongs to the transglutaminase superfamily. Transglutaminase family.</text>
</comment>
<dbReference type="InterPro" id="IPR013783">
    <property type="entry name" value="Ig-like_fold"/>
</dbReference>
<gene>
    <name evidence="4" type="primary">LOC103362740</name>
</gene>